<evidence type="ECO:0000313" key="11">
    <source>
        <dbReference type="EMBL" id="WXB92665.1"/>
    </source>
</evidence>
<dbReference type="InterPro" id="IPR040476">
    <property type="entry name" value="CSD2"/>
</dbReference>
<evidence type="ECO:0000256" key="2">
    <source>
        <dbReference type="ARBA" id="ARBA00004496"/>
    </source>
</evidence>
<keyword evidence="6 8" id="KW-0269">Exonuclease</keyword>
<dbReference type="Pfam" id="PF00773">
    <property type="entry name" value="RNB"/>
    <property type="match status" value="1"/>
</dbReference>
<evidence type="ECO:0000313" key="12">
    <source>
        <dbReference type="Proteomes" id="UP001387364"/>
    </source>
</evidence>
<evidence type="ECO:0000256" key="5">
    <source>
        <dbReference type="ARBA" id="ARBA00022801"/>
    </source>
</evidence>
<evidence type="ECO:0000256" key="9">
    <source>
        <dbReference type="SAM" id="MobiDB-lite"/>
    </source>
</evidence>
<dbReference type="InterPro" id="IPR004476">
    <property type="entry name" value="RNase_II/RNase_R"/>
</dbReference>
<dbReference type="CDD" id="cd04471">
    <property type="entry name" value="S1_RNase_R"/>
    <property type="match status" value="1"/>
</dbReference>
<dbReference type="RefSeq" id="WP_338751395.1">
    <property type="nucleotide sequence ID" value="NZ_CP147404.1"/>
</dbReference>
<protein>
    <recommendedName>
        <fullName evidence="8">Ribonuclease R</fullName>
        <shortName evidence="8">RNase R</shortName>
        <ecNumber evidence="8">3.1.13.1</ecNumber>
    </recommendedName>
</protein>
<dbReference type="PANTHER" id="PTHR23355:SF9">
    <property type="entry name" value="DIS3-LIKE EXONUCLEASE 2"/>
    <property type="match status" value="1"/>
</dbReference>
<dbReference type="InterPro" id="IPR050180">
    <property type="entry name" value="RNR_Ribonuclease"/>
</dbReference>
<evidence type="ECO:0000256" key="7">
    <source>
        <dbReference type="ARBA" id="ARBA00022884"/>
    </source>
</evidence>
<dbReference type="EC" id="3.1.13.1" evidence="8"/>
<dbReference type="Pfam" id="PF08206">
    <property type="entry name" value="OB_RNB"/>
    <property type="match status" value="1"/>
</dbReference>
<feature type="domain" description="S1 motif" evidence="10">
    <location>
        <begin position="630"/>
        <end position="710"/>
    </location>
</feature>
<dbReference type="HAMAP" id="MF_01895">
    <property type="entry name" value="RNase_R"/>
    <property type="match status" value="1"/>
</dbReference>
<dbReference type="PROSITE" id="PS50126">
    <property type="entry name" value="S1"/>
    <property type="match status" value="1"/>
</dbReference>
<reference evidence="11 12" key="1">
    <citation type="submission" date="2024-02" db="EMBL/GenBank/DDBJ databases">
        <title>Seven novel Bacillus-like species.</title>
        <authorList>
            <person name="Liu G."/>
        </authorList>
    </citation>
    <scope>NUCLEOTIDE SEQUENCE [LARGE SCALE GENOMIC DNA]</scope>
    <source>
        <strain evidence="11 12">FJAT-52991</strain>
    </source>
</reference>
<dbReference type="InterPro" id="IPR003029">
    <property type="entry name" value="S1_domain"/>
</dbReference>
<organism evidence="11 12">
    <name type="scientific">Bacillus kandeliae</name>
    <dbReference type="NCBI Taxonomy" id="3129297"/>
    <lineage>
        <taxon>Bacteria</taxon>
        <taxon>Bacillati</taxon>
        <taxon>Bacillota</taxon>
        <taxon>Bacilli</taxon>
        <taxon>Bacillales</taxon>
        <taxon>Bacillaceae</taxon>
        <taxon>Bacillus</taxon>
    </lineage>
</organism>
<dbReference type="SMART" id="SM00316">
    <property type="entry name" value="S1"/>
    <property type="match status" value="1"/>
</dbReference>
<gene>
    <name evidence="8 11" type="primary">rnr</name>
    <name evidence="11" type="ORF">WDJ61_15760</name>
</gene>
<keyword evidence="7 8" id="KW-0694">RNA-binding</keyword>
<evidence type="ECO:0000256" key="4">
    <source>
        <dbReference type="ARBA" id="ARBA00022722"/>
    </source>
</evidence>
<name>A0ABZ2N533_9BACI</name>
<evidence type="ECO:0000256" key="8">
    <source>
        <dbReference type="HAMAP-Rule" id="MF_01895"/>
    </source>
</evidence>
<comment type="catalytic activity">
    <reaction evidence="1 8">
        <text>Exonucleolytic cleavage in the 3'- to 5'-direction to yield nucleoside 5'-phosphates.</text>
        <dbReference type="EC" id="3.1.13.1"/>
    </reaction>
</comment>
<dbReference type="Pfam" id="PF17876">
    <property type="entry name" value="CSD2"/>
    <property type="match status" value="1"/>
</dbReference>
<dbReference type="InterPro" id="IPR011129">
    <property type="entry name" value="CSD"/>
</dbReference>
<keyword evidence="4 8" id="KW-0540">Nuclease</keyword>
<dbReference type="InterPro" id="IPR012340">
    <property type="entry name" value="NA-bd_OB-fold"/>
</dbReference>
<dbReference type="NCBIfam" id="TIGR00358">
    <property type="entry name" value="3_prime_RNase"/>
    <property type="match status" value="1"/>
</dbReference>
<feature type="compositionally biased region" description="Basic residues" evidence="9">
    <location>
        <begin position="771"/>
        <end position="781"/>
    </location>
</feature>
<proteinExistence type="inferred from homology"/>
<evidence type="ECO:0000256" key="1">
    <source>
        <dbReference type="ARBA" id="ARBA00001849"/>
    </source>
</evidence>
<dbReference type="Gene3D" id="2.40.50.140">
    <property type="entry name" value="Nucleic acid-binding proteins"/>
    <property type="match status" value="3"/>
</dbReference>
<comment type="subcellular location">
    <subcellularLocation>
        <location evidence="2 8">Cytoplasm</location>
    </subcellularLocation>
</comment>
<dbReference type="InterPro" id="IPR001900">
    <property type="entry name" value="RNase_II/R"/>
</dbReference>
<dbReference type="InterPro" id="IPR022966">
    <property type="entry name" value="RNase_II/R_CS"/>
</dbReference>
<dbReference type="Pfam" id="PF00575">
    <property type="entry name" value="S1"/>
    <property type="match status" value="1"/>
</dbReference>
<accession>A0ABZ2N533</accession>
<dbReference type="InterPro" id="IPR011805">
    <property type="entry name" value="RNase_R"/>
</dbReference>
<dbReference type="InterPro" id="IPR013223">
    <property type="entry name" value="RNase_B_OB_dom"/>
</dbReference>
<feature type="compositionally biased region" description="Basic and acidic residues" evidence="9">
    <location>
        <begin position="722"/>
        <end position="748"/>
    </location>
</feature>
<comment type="similarity">
    <text evidence="8">Belongs to the RNR ribonuclease family. RNase R subfamily.</text>
</comment>
<dbReference type="NCBIfam" id="TIGR02063">
    <property type="entry name" value="RNase_R"/>
    <property type="match status" value="1"/>
</dbReference>
<dbReference type="PANTHER" id="PTHR23355">
    <property type="entry name" value="RIBONUCLEASE"/>
    <property type="match status" value="1"/>
</dbReference>
<keyword evidence="3 8" id="KW-0963">Cytoplasm</keyword>
<evidence type="ECO:0000256" key="3">
    <source>
        <dbReference type="ARBA" id="ARBA00022490"/>
    </source>
</evidence>
<dbReference type="EMBL" id="CP147404">
    <property type="protein sequence ID" value="WXB92665.1"/>
    <property type="molecule type" value="Genomic_DNA"/>
</dbReference>
<dbReference type="Proteomes" id="UP001387364">
    <property type="component" value="Chromosome"/>
</dbReference>
<comment type="function">
    <text evidence="8">3'-5' exoribonuclease that releases 5'-nucleoside monophosphates and is involved in maturation of structured RNAs.</text>
</comment>
<evidence type="ECO:0000259" key="10">
    <source>
        <dbReference type="PROSITE" id="PS50126"/>
    </source>
</evidence>
<keyword evidence="5 8" id="KW-0378">Hydrolase</keyword>
<dbReference type="SMART" id="SM00955">
    <property type="entry name" value="RNB"/>
    <property type="match status" value="1"/>
</dbReference>
<evidence type="ECO:0000256" key="6">
    <source>
        <dbReference type="ARBA" id="ARBA00022839"/>
    </source>
</evidence>
<feature type="region of interest" description="Disordered" evidence="9">
    <location>
        <begin position="722"/>
        <end position="781"/>
    </location>
</feature>
<dbReference type="PROSITE" id="PS01175">
    <property type="entry name" value="RIBONUCLEASE_II"/>
    <property type="match status" value="1"/>
</dbReference>
<dbReference type="SUPFAM" id="SSF50249">
    <property type="entry name" value="Nucleic acid-binding proteins"/>
    <property type="match status" value="4"/>
</dbReference>
<sequence>MEQETKQHVERLLTYMKEESYKPLTVKELEEVLEIEDSLDFKDFVKALVYMEEKGLVVRTRANRYGLPEKMNLIRGKISGHAKGFAFLLSEEPGMDDIFIPPHETNGALNGDIALVRVTSETSGSRREGTVVRILERGKSEIVGTYTDSKHFGFVVPDDKKFASDIFIPKEATKGAVEGHKVVVKITSYPEGRKNAEGEIIEILGHKNDPGVDIMSIIYKHGLPQEFPEEVMEQANAVPDTIDPKDTDNRRDLRGETIVTIDGADAKDLDDAVTVTKLDNGHYKLGVHIADVSHYVTEDSPIDREAYERGTSVYLVDRVIPMIPHRLSNGICSLNPQVDRLTLSCDMEINEAGEVVSHEIFQSVIKTTERMTYSDVNSILVDKDEELRQKYEPLVPVFEDMETLAAILREKRKKRGAIDFDFKESKVLVDEDGKPTDVVLRERSVAERLIEEFMLVANETVAEHFHWMDVPFIYRIHEDPKEDKLQRFFEFITNFGLIVKGTANVVHPRALQEIIEAIEGKPEEVVISTVMLRSMQQAKYNPDSLGHFGLSTEFYTHFTSPIRRYPDLIVHRLIRTYLINGEIDPATQAKWDARLSGIAEHTSNMERRAVDAERDTDELKKAEYMLDKIGEEFDGIISSVTNFGMFVELPNTIEGLVHVSYMTDDYYRYDERHYAMIGERTGNVFRIGDEITVRVTNVNKEEQSIDFEIVGMKNIKKRSFKEQPKVVKLKSNNEKKRGSQGNSEKESAGEWSNQSPRKKKKRGKYYEGVPKKMKKQRKNKG</sequence>
<keyword evidence="12" id="KW-1185">Reference proteome</keyword>
<dbReference type="SMART" id="SM00357">
    <property type="entry name" value="CSP"/>
    <property type="match status" value="2"/>
</dbReference>